<name>A0ABY1WF34_9GAMM</name>
<feature type="region of interest" description="Disordered" evidence="1">
    <location>
        <begin position="291"/>
        <end position="331"/>
    </location>
</feature>
<dbReference type="Gene3D" id="4.10.1080.10">
    <property type="entry name" value="TSP type-3 repeat"/>
    <property type="match status" value="1"/>
</dbReference>
<sequence>MRWLLRVFAAAVVRRLAYLALAFLLAWLGLASARAATFADQGAAYAACIEHAKASVSERGEYARNPKCDLSDVYGNPKPTTYYGWFEYTPNGSVWQRSDDGVYDFTGGTTCAQRPKEYGWVSNAQLNTVCERGCFYESTLDVSSGQRWYEASGGTCTNSDAPPPSKDSDGDGVPDDQDAFPNDPNESKDTDGDGIGDNADIAPNDPTNGDDKQDGDEKDNQAGGGGDCNAPPSCSGDAIACNTNWQLWRLRCTGTGTVTGDPTNCTASYSCSGDSMQCAQVALLRVQACKSSDGSGTEPGQGNGDGQPDWTKGGEPVRDADNGENEPSAVQRWGIPLSPSLLDREEIFGGGSCPVLPSFKIMGVTINPSDFTWWCTLVSVMRAAVLLMGAYTALMILMGKVV</sequence>
<organism evidence="2 3">
    <name type="scientific">Pseudoxanthomonas winnipegensis</name>
    <dbReference type="NCBI Taxonomy" id="2480810"/>
    <lineage>
        <taxon>Bacteria</taxon>
        <taxon>Pseudomonadati</taxon>
        <taxon>Pseudomonadota</taxon>
        <taxon>Gammaproteobacteria</taxon>
        <taxon>Lysobacterales</taxon>
        <taxon>Lysobacteraceae</taxon>
        <taxon>Pseudoxanthomonas</taxon>
    </lineage>
</organism>
<dbReference type="Proteomes" id="UP000293089">
    <property type="component" value="Unassembled WGS sequence"/>
</dbReference>
<feature type="region of interest" description="Disordered" evidence="1">
    <location>
        <begin position="153"/>
        <end position="227"/>
    </location>
</feature>
<keyword evidence="3" id="KW-1185">Reference proteome</keyword>
<reference evidence="2 3" key="1">
    <citation type="submission" date="2019-02" db="EMBL/GenBank/DDBJ databases">
        <title>WGS of Pseudoxanthomonas species novum from clinical isolates.</title>
        <authorList>
            <person name="Bernier A.-M."/>
            <person name="Bernard K."/>
            <person name="Vachon A."/>
        </authorList>
    </citation>
    <scope>NUCLEOTIDE SEQUENCE [LARGE SCALE GENOMIC DNA]</scope>
    <source>
        <strain evidence="3">NML 170316</strain>
    </source>
</reference>
<proteinExistence type="predicted"/>
<gene>
    <name evidence="2" type="ORF">EA658_06200</name>
</gene>
<dbReference type="EMBL" id="SHME01000002">
    <property type="protein sequence ID" value="TAA20548.1"/>
    <property type="molecule type" value="Genomic_DNA"/>
</dbReference>
<dbReference type="RefSeq" id="WP_130532547.1">
    <property type="nucleotide sequence ID" value="NZ_SHME01000002.1"/>
</dbReference>
<accession>A0ABY1WF34</accession>
<dbReference type="InterPro" id="IPR028974">
    <property type="entry name" value="TSP_type-3_rpt"/>
</dbReference>
<protein>
    <submittedName>
        <fullName evidence="2">Uncharacterized protein</fullName>
    </submittedName>
</protein>
<comment type="caution">
    <text evidence="2">The sequence shown here is derived from an EMBL/GenBank/DDBJ whole genome shotgun (WGS) entry which is preliminary data.</text>
</comment>
<evidence type="ECO:0000313" key="2">
    <source>
        <dbReference type="EMBL" id="TAA20548.1"/>
    </source>
</evidence>
<evidence type="ECO:0000313" key="3">
    <source>
        <dbReference type="Proteomes" id="UP000293089"/>
    </source>
</evidence>
<evidence type="ECO:0000256" key="1">
    <source>
        <dbReference type="SAM" id="MobiDB-lite"/>
    </source>
</evidence>